<sequence length="103" mass="11786">MAGVSLLRSIAYCSWALVLARPSGFICWRLYILPRSVNRAIPMAEVVHFCLESESASGKAKEKKKEHNCTRSHLKNCSRSAAPWRTLQIRPFMWRIKTYVGAF</sequence>
<protein>
    <submittedName>
        <fullName evidence="1">Putative secreted protein</fullName>
    </submittedName>
</protein>
<dbReference type="EMBL" id="GIFC01006659">
    <property type="protein sequence ID" value="MXU88742.1"/>
    <property type="molecule type" value="Transcribed_RNA"/>
</dbReference>
<organism evidence="1">
    <name type="scientific">Ixodes ricinus</name>
    <name type="common">Common tick</name>
    <name type="synonym">Acarus ricinus</name>
    <dbReference type="NCBI Taxonomy" id="34613"/>
    <lineage>
        <taxon>Eukaryota</taxon>
        <taxon>Metazoa</taxon>
        <taxon>Ecdysozoa</taxon>
        <taxon>Arthropoda</taxon>
        <taxon>Chelicerata</taxon>
        <taxon>Arachnida</taxon>
        <taxon>Acari</taxon>
        <taxon>Parasitiformes</taxon>
        <taxon>Ixodida</taxon>
        <taxon>Ixodoidea</taxon>
        <taxon>Ixodidae</taxon>
        <taxon>Ixodinae</taxon>
        <taxon>Ixodes</taxon>
    </lineage>
</organism>
<dbReference type="AlphaFoldDB" id="A0A6B0U820"/>
<proteinExistence type="predicted"/>
<name>A0A6B0U820_IXORI</name>
<evidence type="ECO:0000313" key="1">
    <source>
        <dbReference type="EMBL" id="MXU88742.1"/>
    </source>
</evidence>
<reference evidence="1" key="1">
    <citation type="submission" date="2019-12" db="EMBL/GenBank/DDBJ databases">
        <title>An insight into the sialome of adult female Ixodes ricinus ticks feeding for 6 days.</title>
        <authorList>
            <person name="Perner J."/>
            <person name="Ribeiro J.M.C."/>
        </authorList>
    </citation>
    <scope>NUCLEOTIDE SEQUENCE</scope>
    <source>
        <strain evidence="1">Semi-engorged</strain>
        <tissue evidence="1">Salivary glands</tissue>
    </source>
</reference>
<accession>A0A6B0U820</accession>